<feature type="domain" description="MULE transposase" evidence="2">
    <location>
        <begin position="281"/>
        <end position="349"/>
    </location>
</feature>
<feature type="region of interest" description="Disordered" evidence="1">
    <location>
        <begin position="1"/>
        <end position="39"/>
    </location>
</feature>
<dbReference type="Pfam" id="PF10551">
    <property type="entry name" value="MULE"/>
    <property type="match status" value="1"/>
</dbReference>
<dbReference type="Gene3D" id="2.20.25.240">
    <property type="match status" value="1"/>
</dbReference>
<protein>
    <submittedName>
        <fullName evidence="4">MULE domain-containing protein</fullName>
    </submittedName>
</protein>
<evidence type="ECO:0000313" key="4">
    <source>
        <dbReference type="WBParaSite" id="MhA1_Contig118.frz3.gene58"/>
    </source>
</evidence>
<evidence type="ECO:0000313" key="3">
    <source>
        <dbReference type="Proteomes" id="UP000095281"/>
    </source>
</evidence>
<dbReference type="AlphaFoldDB" id="A0A1I8AZV6"/>
<name>A0A1I8AZV6_MELHA</name>
<proteinExistence type="predicted"/>
<evidence type="ECO:0000256" key="1">
    <source>
        <dbReference type="SAM" id="MobiDB-lite"/>
    </source>
</evidence>
<evidence type="ECO:0000259" key="2">
    <source>
        <dbReference type="Pfam" id="PF10551"/>
    </source>
</evidence>
<dbReference type="Proteomes" id="UP000095281">
    <property type="component" value="Unplaced"/>
</dbReference>
<reference evidence="4" key="1">
    <citation type="submission" date="2016-11" db="UniProtKB">
        <authorList>
            <consortium name="WormBaseParasite"/>
        </authorList>
    </citation>
    <scope>IDENTIFICATION</scope>
</reference>
<accession>A0A1I8AZV6</accession>
<dbReference type="WBParaSite" id="MhA1_Contig118.frz3.gene58">
    <property type="protein sequence ID" value="MhA1_Contig118.frz3.gene58"/>
    <property type="gene ID" value="MhA1_Contig118.frz3.gene58"/>
</dbReference>
<dbReference type="InterPro" id="IPR018289">
    <property type="entry name" value="MULE_transposase_dom"/>
</dbReference>
<sequence>MVKQSADIKQSPSIIRPKLEQIQRRSSPRKRPAPKVEETEDVVVDDIVEPVIPEKQQKEDEVPQEYEIIEFTRGFTNKGAVCIWHNGYRYHKHYGTYWRCSNRKCPANATASEQEDGKIIGRVRNTHTHLPQPEQRLAEIKRQELKQRARDEPHLSRATLIASIRAGIDDETFVALGSDASLSHMAYREKTKLYGKGSTKSGLSDIVSLILPPTLTERNGQSIFLYDSRTARARDKGAVFVFAHPYMLQQLAGQITWAIGGSFKLAPNPFKHCFIIGAIFRSQLIVAAHALLTENSEQFYIEALDAVAAAVKPAKPRRIITDFENTMVVAAQKVFPEAHVSGCYFRFAQALFRKWSEYNLGAIYGNEKSQAGNIARMTFRRLLCLALIPMAYVNRAFYVITEAAQLSQLSEFLFYFKRTFIGLTEHEYQMKSAAFGSNFGQNLIYSTPEEEQVYEEGSYEEHVYSPHIRYEMPTHSSTIIVANQSPAFMQPLRHRPYCPLEFWNISERAATALLNTNSAMEMAQFQIKQGSKQLPSLPDYILAFWDDFEKQRDNIRSVAISNKKRNRKYVIKEELVASTLNEASYETDQAILNTLDMLSHHVQGYVNGLHFDVKEKQNDDSIEFNESLSSSSGHLLVFDSPSMKPSTSGFR</sequence>
<organism evidence="3 4">
    <name type="scientific">Meloidogyne hapla</name>
    <name type="common">Root-knot nematode worm</name>
    <dbReference type="NCBI Taxonomy" id="6305"/>
    <lineage>
        <taxon>Eukaryota</taxon>
        <taxon>Metazoa</taxon>
        <taxon>Ecdysozoa</taxon>
        <taxon>Nematoda</taxon>
        <taxon>Chromadorea</taxon>
        <taxon>Rhabditida</taxon>
        <taxon>Tylenchina</taxon>
        <taxon>Tylenchomorpha</taxon>
        <taxon>Tylenchoidea</taxon>
        <taxon>Meloidogynidae</taxon>
        <taxon>Meloidogyninae</taxon>
        <taxon>Meloidogyne</taxon>
    </lineage>
</organism>
<keyword evidence="3" id="KW-1185">Reference proteome</keyword>